<feature type="region of interest" description="Disordered" evidence="4">
    <location>
        <begin position="107"/>
        <end position="130"/>
    </location>
</feature>
<evidence type="ECO:0000256" key="2">
    <source>
        <dbReference type="ARBA" id="ARBA00022801"/>
    </source>
</evidence>
<dbReference type="Proteomes" id="UP001212411">
    <property type="component" value="Chromosome 2"/>
</dbReference>
<dbReference type="InterPro" id="IPR036895">
    <property type="entry name" value="Uracil-DNA_glycosylase-like_sf"/>
</dbReference>
<dbReference type="InterPro" id="IPR005122">
    <property type="entry name" value="Uracil-DNA_glycosylase-like"/>
</dbReference>
<keyword evidence="1" id="KW-0227">DNA damage</keyword>
<evidence type="ECO:0000256" key="3">
    <source>
        <dbReference type="ARBA" id="ARBA00023204"/>
    </source>
</evidence>
<proteinExistence type="predicted"/>
<evidence type="ECO:0000313" key="7">
    <source>
        <dbReference type="Proteomes" id="UP001212411"/>
    </source>
</evidence>
<dbReference type="AlphaFoldDB" id="A0AAE9WF77"/>
<evidence type="ECO:0000256" key="4">
    <source>
        <dbReference type="SAM" id="MobiDB-lite"/>
    </source>
</evidence>
<dbReference type="PANTHER" id="PTHR12159">
    <property type="entry name" value="G/T AND G/U MISMATCH-SPECIFIC DNA GLYCOSYLASE"/>
    <property type="match status" value="1"/>
</dbReference>
<evidence type="ECO:0000313" key="6">
    <source>
        <dbReference type="EMBL" id="WBW74166.1"/>
    </source>
</evidence>
<evidence type="ECO:0000259" key="5">
    <source>
        <dbReference type="Pfam" id="PF03167"/>
    </source>
</evidence>
<dbReference type="Pfam" id="PF03167">
    <property type="entry name" value="UDG"/>
    <property type="match status" value="1"/>
</dbReference>
<sequence>MKVDQEVVNNEKELLISREGYDSVETGSIEESNIRKLRKRSNTSTFAESLKKFRYPIESAVPEGSKLKENVCEELNADLSNDEKNELQKSTFQVKKGKCDRNALELDKESHTKGATRKNTKKVQKDTLPQNLPGVPDHICENPYAILVGLNPGLTSSLRGHAYASPSNSFWKMMNKSGILEEGIEFTYENDQDLPAHGLGITNICARPSASGADLSKEEFREGALILEEKVRQFRPRVGLFISGKGIWEEMYKATTGNKRLPKEFQFGWQSETFGGSRVFVAISSSGRAAGYTSARKQELWNQFAKDVNLAREFDQRNR</sequence>
<dbReference type="CDD" id="cd10028">
    <property type="entry name" value="UDG-F2_TDG_MUG"/>
    <property type="match status" value="1"/>
</dbReference>
<gene>
    <name evidence="6" type="primary">thp1</name>
    <name evidence="6" type="ORF">SOMG_03441</name>
</gene>
<accession>A0AAE9WF77</accession>
<dbReference type="PANTHER" id="PTHR12159:SF9">
    <property type="entry name" value="G_T MISMATCH-SPECIFIC THYMINE DNA GLYCOSYLASE"/>
    <property type="match status" value="1"/>
</dbReference>
<keyword evidence="7" id="KW-1185">Reference proteome</keyword>
<name>A0AAE9WF77_9SCHI</name>
<dbReference type="Gene3D" id="3.40.470.10">
    <property type="entry name" value="Uracil-DNA glycosylase-like domain"/>
    <property type="match status" value="1"/>
</dbReference>
<dbReference type="GO" id="GO:0004844">
    <property type="term" value="F:uracil DNA N-glycosylase activity"/>
    <property type="evidence" value="ECO:0007669"/>
    <property type="project" value="TreeGrafter"/>
</dbReference>
<dbReference type="InterPro" id="IPR015637">
    <property type="entry name" value="MUG/TDG"/>
</dbReference>
<dbReference type="GeneID" id="80876920"/>
<dbReference type="SUPFAM" id="SSF52141">
    <property type="entry name" value="Uracil-DNA glycosylase-like"/>
    <property type="match status" value="1"/>
</dbReference>
<protein>
    <submittedName>
        <fullName evidence="6">Uracil DNA N-glycosylase Thp1</fullName>
    </submittedName>
</protein>
<dbReference type="GO" id="GO:0006285">
    <property type="term" value="P:base-excision repair, AP site formation"/>
    <property type="evidence" value="ECO:0007669"/>
    <property type="project" value="InterPro"/>
</dbReference>
<feature type="domain" description="Uracil-DNA glycosylase-like" evidence="5">
    <location>
        <begin position="136"/>
        <end position="304"/>
    </location>
</feature>
<reference evidence="6 7" key="1">
    <citation type="journal article" date="2023" name="G3 (Bethesda)">
        <title>A high-quality reference genome for the fission yeast Schizosaccharomyces osmophilus.</title>
        <authorList>
            <person name="Jia G.S."/>
            <person name="Zhang W.C."/>
            <person name="Liang Y."/>
            <person name="Liu X.H."/>
            <person name="Rhind N."/>
            <person name="Pidoux A."/>
            <person name="Brysch-Herzberg M."/>
            <person name="Du L.L."/>
        </authorList>
    </citation>
    <scope>NUCLEOTIDE SEQUENCE [LARGE SCALE GENOMIC DNA]</scope>
    <source>
        <strain evidence="6 7">CBS 15793</strain>
    </source>
</reference>
<dbReference type="RefSeq" id="XP_056038409.1">
    <property type="nucleotide sequence ID" value="XM_056182231.1"/>
</dbReference>
<keyword evidence="3" id="KW-0234">DNA repair</keyword>
<organism evidence="6 7">
    <name type="scientific">Schizosaccharomyces osmophilus</name>
    <dbReference type="NCBI Taxonomy" id="2545709"/>
    <lineage>
        <taxon>Eukaryota</taxon>
        <taxon>Fungi</taxon>
        <taxon>Dikarya</taxon>
        <taxon>Ascomycota</taxon>
        <taxon>Taphrinomycotina</taxon>
        <taxon>Schizosaccharomycetes</taxon>
        <taxon>Schizosaccharomycetales</taxon>
        <taxon>Schizosaccharomycetaceae</taxon>
        <taxon>Schizosaccharomyces</taxon>
    </lineage>
</organism>
<keyword evidence="2" id="KW-0378">Hydrolase</keyword>
<dbReference type="KEGG" id="som:SOMG_03441"/>
<evidence type="ECO:0000256" key="1">
    <source>
        <dbReference type="ARBA" id="ARBA00022763"/>
    </source>
</evidence>
<dbReference type="GO" id="GO:0008263">
    <property type="term" value="F:pyrimidine-specific mismatch base pair DNA N-glycosylase activity"/>
    <property type="evidence" value="ECO:0007669"/>
    <property type="project" value="TreeGrafter"/>
</dbReference>
<dbReference type="EMBL" id="CP115612">
    <property type="protein sequence ID" value="WBW74166.1"/>
    <property type="molecule type" value="Genomic_DNA"/>
</dbReference>